<feature type="compositionally biased region" description="Low complexity" evidence="5">
    <location>
        <begin position="1"/>
        <end position="16"/>
    </location>
</feature>
<evidence type="ECO:0000256" key="5">
    <source>
        <dbReference type="SAM" id="MobiDB-lite"/>
    </source>
</evidence>
<feature type="transmembrane region" description="Helical" evidence="6">
    <location>
        <begin position="175"/>
        <end position="195"/>
    </location>
</feature>
<evidence type="ECO:0000256" key="1">
    <source>
        <dbReference type="ARBA" id="ARBA00004127"/>
    </source>
</evidence>
<organism evidence="8 9">
    <name type="scientific">Crucibulum laeve</name>
    <dbReference type="NCBI Taxonomy" id="68775"/>
    <lineage>
        <taxon>Eukaryota</taxon>
        <taxon>Fungi</taxon>
        <taxon>Dikarya</taxon>
        <taxon>Basidiomycota</taxon>
        <taxon>Agaricomycotina</taxon>
        <taxon>Agaricomycetes</taxon>
        <taxon>Agaricomycetidae</taxon>
        <taxon>Agaricales</taxon>
        <taxon>Agaricineae</taxon>
        <taxon>Nidulariaceae</taxon>
        <taxon>Crucibulum</taxon>
    </lineage>
</organism>
<keyword evidence="3 6" id="KW-1133">Transmembrane helix</keyword>
<keyword evidence="2 6" id="KW-0812">Transmembrane</keyword>
<feature type="domain" description="DUF202" evidence="7">
    <location>
        <begin position="100"/>
        <end position="162"/>
    </location>
</feature>
<protein>
    <recommendedName>
        <fullName evidence="7">DUF202 domain-containing protein</fullName>
    </recommendedName>
</protein>
<reference evidence="8 9" key="1">
    <citation type="journal article" date="2019" name="Nat. Ecol. Evol.">
        <title>Megaphylogeny resolves global patterns of mushroom evolution.</title>
        <authorList>
            <person name="Varga T."/>
            <person name="Krizsan K."/>
            <person name="Foldi C."/>
            <person name="Dima B."/>
            <person name="Sanchez-Garcia M."/>
            <person name="Sanchez-Ramirez S."/>
            <person name="Szollosi G.J."/>
            <person name="Szarkandi J.G."/>
            <person name="Papp V."/>
            <person name="Albert L."/>
            <person name="Andreopoulos W."/>
            <person name="Angelini C."/>
            <person name="Antonin V."/>
            <person name="Barry K.W."/>
            <person name="Bougher N.L."/>
            <person name="Buchanan P."/>
            <person name="Buyck B."/>
            <person name="Bense V."/>
            <person name="Catcheside P."/>
            <person name="Chovatia M."/>
            <person name="Cooper J."/>
            <person name="Damon W."/>
            <person name="Desjardin D."/>
            <person name="Finy P."/>
            <person name="Geml J."/>
            <person name="Haridas S."/>
            <person name="Hughes K."/>
            <person name="Justo A."/>
            <person name="Karasinski D."/>
            <person name="Kautmanova I."/>
            <person name="Kiss B."/>
            <person name="Kocsube S."/>
            <person name="Kotiranta H."/>
            <person name="LaButti K.M."/>
            <person name="Lechner B.E."/>
            <person name="Liimatainen K."/>
            <person name="Lipzen A."/>
            <person name="Lukacs Z."/>
            <person name="Mihaltcheva S."/>
            <person name="Morgado L.N."/>
            <person name="Niskanen T."/>
            <person name="Noordeloos M.E."/>
            <person name="Ohm R.A."/>
            <person name="Ortiz-Santana B."/>
            <person name="Ovrebo C."/>
            <person name="Racz N."/>
            <person name="Riley R."/>
            <person name="Savchenko A."/>
            <person name="Shiryaev A."/>
            <person name="Soop K."/>
            <person name="Spirin V."/>
            <person name="Szebenyi C."/>
            <person name="Tomsovsky M."/>
            <person name="Tulloss R.E."/>
            <person name="Uehling J."/>
            <person name="Grigoriev I.V."/>
            <person name="Vagvolgyi C."/>
            <person name="Papp T."/>
            <person name="Martin F.M."/>
            <person name="Miettinen O."/>
            <person name="Hibbett D.S."/>
            <person name="Nagy L.G."/>
        </authorList>
    </citation>
    <scope>NUCLEOTIDE SEQUENCE [LARGE SCALE GENOMIC DNA]</scope>
    <source>
        <strain evidence="8 9">CBS 166.37</strain>
    </source>
</reference>
<accession>A0A5C3LXM8</accession>
<keyword evidence="4 6" id="KW-0472">Membrane</keyword>
<dbReference type="PANTHER" id="PTHR46140:SF2">
    <property type="entry name" value="VACUOLAR TRANSPORTER CHAPERONE 3 COMPLEX SUBUNIT 3-RELATED"/>
    <property type="match status" value="1"/>
</dbReference>
<dbReference type="PANTHER" id="PTHR46140">
    <property type="entry name" value="VACUOLAR TRANSPORTER CHAPERONE 1-RELATED"/>
    <property type="match status" value="1"/>
</dbReference>
<dbReference type="GO" id="GO:0000329">
    <property type="term" value="C:fungal-type vacuole membrane"/>
    <property type="evidence" value="ECO:0007669"/>
    <property type="project" value="TreeGrafter"/>
</dbReference>
<evidence type="ECO:0000256" key="3">
    <source>
        <dbReference type="ARBA" id="ARBA00022989"/>
    </source>
</evidence>
<comment type="subcellular location">
    <subcellularLocation>
        <location evidence="1">Endomembrane system</location>
        <topology evidence="1">Multi-pass membrane protein</topology>
    </subcellularLocation>
</comment>
<dbReference type="OrthoDB" id="2243669at2759"/>
<evidence type="ECO:0000313" key="9">
    <source>
        <dbReference type="Proteomes" id="UP000308652"/>
    </source>
</evidence>
<dbReference type="Pfam" id="PF02656">
    <property type="entry name" value="DUF202"/>
    <property type="match status" value="1"/>
</dbReference>
<dbReference type="AlphaFoldDB" id="A0A5C3LXM8"/>
<dbReference type="InterPro" id="IPR051572">
    <property type="entry name" value="VTC_Complex_Subunit"/>
</dbReference>
<sequence>MSSSHTDSPSHSTGHSRQSSTDQKPSIIRRFLSPFSAAALATLPQVKRPARYVRADDIPETQPDADGRTPTVRDYHAINSIPPQVRVPKKISTPVKVEGKVWFANERTWIAWLNISIILATLSLALFNASKDEIARNFAIVYAIISVLVLVYGYALYQHRITMIRRRDPGHFDAIAGPVVLSIILFFAILANFIIRVRELQRKEIPIPGADLLNFFYSAKNVINTTVASQTYGSQGQL</sequence>
<evidence type="ECO:0000259" key="7">
    <source>
        <dbReference type="Pfam" id="PF02656"/>
    </source>
</evidence>
<gene>
    <name evidence="8" type="ORF">BDQ12DRAFT_686290</name>
</gene>
<dbReference type="GO" id="GO:0033254">
    <property type="term" value="C:vacuolar transporter chaperone complex"/>
    <property type="evidence" value="ECO:0007669"/>
    <property type="project" value="TreeGrafter"/>
</dbReference>
<feature type="region of interest" description="Disordered" evidence="5">
    <location>
        <begin position="1"/>
        <end position="24"/>
    </location>
</feature>
<evidence type="ECO:0000256" key="2">
    <source>
        <dbReference type="ARBA" id="ARBA00022692"/>
    </source>
</evidence>
<evidence type="ECO:0000256" key="6">
    <source>
        <dbReference type="SAM" id="Phobius"/>
    </source>
</evidence>
<dbReference type="InterPro" id="IPR003807">
    <property type="entry name" value="DUF202"/>
</dbReference>
<dbReference type="Proteomes" id="UP000308652">
    <property type="component" value="Unassembled WGS sequence"/>
</dbReference>
<feature type="transmembrane region" description="Helical" evidence="6">
    <location>
        <begin position="134"/>
        <end position="155"/>
    </location>
</feature>
<evidence type="ECO:0000313" key="8">
    <source>
        <dbReference type="EMBL" id="TFK36658.1"/>
    </source>
</evidence>
<name>A0A5C3LXM8_9AGAR</name>
<dbReference type="STRING" id="68775.A0A5C3LXM8"/>
<keyword evidence="9" id="KW-1185">Reference proteome</keyword>
<dbReference type="GO" id="GO:0012505">
    <property type="term" value="C:endomembrane system"/>
    <property type="evidence" value="ECO:0007669"/>
    <property type="project" value="UniProtKB-SubCell"/>
</dbReference>
<proteinExistence type="predicted"/>
<feature type="transmembrane region" description="Helical" evidence="6">
    <location>
        <begin position="109"/>
        <end position="127"/>
    </location>
</feature>
<evidence type="ECO:0000256" key="4">
    <source>
        <dbReference type="ARBA" id="ARBA00023136"/>
    </source>
</evidence>
<dbReference type="EMBL" id="ML213612">
    <property type="protein sequence ID" value="TFK36658.1"/>
    <property type="molecule type" value="Genomic_DNA"/>
</dbReference>